<dbReference type="PROSITE" id="PS50893">
    <property type="entry name" value="ABC_TRANSPORTER_2"/>
    <property type="match status" value="1"/>
</dbReference>
<name>A0A0V8QIP2_9FIRM</name>
<dbReference type="OrthoDB" id="9801958at2"/>
<proteinExistence type="predicted"/>
<accession>A0A0V8QIP2</accession>
<feature type="domain" description="ABC transporter" evidence="4">
    <location>
        <begin position="5"/>
        <end position="193"/>
    </location>
</feature>
<dbReference type="STRING" id="290052.ASU35_05790"/>
<comment type="caution">
    <text evidence="5">The sequence shown here is derived from an EMBL/GenBank/DDBJ whole genome shotgun (WGS) entry which is preliminary data.</text>
</comment>
<keyword evidence="1" id="KW-0813">Transport</keyword>
<dbReference type="PROSITE" id="PS00211">
    <property type="entry name" value="ABC_TRANSPORTER_1"/>
    <property type="match status" value="1"/>
</dbReference>
<keyword evidence="2" id="KW-0547">Nucleotide-binding</keyword>
<evidence type="ECO:0000259" key="4">
    <source>
        <dbReference type="PROSITE" id="PS50893"/>
    </source>
</evidence>
<dbReference type="InterPro" id="IPR003593">
    <property type="entry name" value="AAA+_ATPase"/>
</dbReference>
<dbReference type="PANTHER" id="PTHR42788">
    <property type="entry name" value="TAURINE IMPORT ATP-BINDING PROTEIN-RELATED"/>
    <property type="match status" value="1"/>
</dbReference>
<dbReference type="GO" id="GO:0005524">
    <property type="term" value="F:ATP binding"/>
    <property type="evidence" value="ECO:0007669"/>
    <property type="project" value="UniProtKB-KW"/>
</dbReference>
<dbReference type="EMBL" id="LNAM01000024">
    <property type="protein sequence ID" value="KSV60266.1"/>
    <property type="molecule type" value="Genomic_DNA"/>
</dbReference>
<organism evidence="5 6">
    <name type="scientific">Acetivibrio ethanolgignens</name>
    <dbReference type="NCBI Taxonomy" id="290052"/>
    <lineage>
        <taxon>Bacteria</taxon>
        <taxon>Bacillati</taxon>
        <taxon>Bacillota</taxon>
        <taxon>Clostridia</taxon>
        <taxon>Eubacteriales</taxon>
        <taxon>Oscillospiraceae</taxon>
        <taxon>Acetivibrio</taxon>
    </lineage>
</organism>
<keyword evidence="6" id="KW-1185">Reference proteome</keyword>
<dbReference type="Pfam" id="PF00005">
    <property type="entry name" value="ABC_tran"/>
    <property type="match status" value="1"/>
</dbReference>
<dbReference type="RefSeq" id="WP_058351467.1">
    <property type="nucleotide sequence ID" value="NZ_CABMMD010000024.1"/>
</dbReference>
<dbReference type="SMART" id="SM00382">
    <property type="entry name" value="AAA"/>
    <property type="match status" value="1"/>
</dbReference>
<dbReference type="InterPro" id="IPR050166">
    <property type="entry name" value="ABC_transporter_ATP-bind"/>
</dbReference>
<dbReference type="Gene3D" id="3.40.50.300">
    <property type="entry name" value="P-loop containing nucleotide triphosphate hydrolases"/>
    <property type="match status" value="1"/>
</dbReference>
<evidence type="ECO:0000313" key="5">
    <source>
        <dbReference type="EMBL" id="KSV60266.1"/>
    </source>
</evidence>
<evidence type="ECO:0000256" key="1">
    <source>
        <dbReference type="ARBA" id="ARBA00022448"/>
    </source>
</evidence>
<dbReference type="PANTHER" id="PTHR42788:SF13">
    <property type="entry name" value="ALIPHATIC SULFONATES IMPORT ATP-BINDING PROTEIN SSUB"/>
    <property type="match status" value="1"/>
</dbReference>
<dbReference type="GO" id="GO:0016887">
    <property type="term" value="F:ATP hydrolysis activity"/>
    <property type="evidence" value="ECO:0007669"/>
    <property type="project" value="InterPro"/>
</dbReference>
<evidence type="ECO:0000313" key="6">
    <source>
        <dbReference type="Proteomes" id="UP000054874"/>
    </source>
</evidence>
<dbReference type="SUPFAM" id="SSF52540">
    <property type="entry name" value="P-loop containing nucleoside triphosphate hydrolases"/>
    <property type="match status" value="1"/>
</dbReference>
<dbReference type="AlphaFoldDB" id="A0A0V8QIP2"/>
<dbReference type="Proteomes" id="UP000054874">
    <property type="component" value="Unassembled WGS sequence"/>
</dbReference>
<evidence type="ECO:0000256" key="3">
    <source>
        <dbReference type="ARBA" id="ARBA00022840"/>
    </source>
</evidence>
<keyword evidence="3" id="KW-0067">ATP-binding</keyword>
<dbReference type="InterPro" id="IPR017871">
    <property type="entry name" value="ABC_transporter-like_CS"/>
</dbReference>
<dbReference type="InterPro" id="IPR027417">
    <property type="entry name" value="P-loop_NTPase"/>
</dbReference>
<evidence type="ECO:0000256" key="2">
    <source>
        <dbReference type="ARBA" id="ARBA00022741"/>
    </source>
</evidence>
<dbReference type="InterPro" id="IPR003439">
    <property type="entry name" value="ABC_transporter-like_ATP-bd"/>
</dbReference>
<reference evidence="5 6" key="1">
    <citation type="submission" date="2015-11" db="EMBL/GenBank/DDBJ databases">
        <title>Butyribacter intestini gen. nov., sp. nov., a butyric acid-producing bacterium of the family Lachnospiraceae isolated from the human faeces.</title>
        <authorList>
            <person name="Zou Y."/>
            <person name="Xue W."/>
            <person name="Luo G."/>
            <person name="Lv M."/>
        </authorList>
    </citation>
    <scope>NUCLEOTIDE SEQUENCE [LARGE SCALE GENOMIC DNA]</scope>
    <source>
        <strain evidence="5 6">ACET-33324</strain>
    </source>
</reference>
<protein>
    <submittedName>
        <fullName evidence="5">Sulfate transporter</fullName>
    </submittedName>
</protein>
<sequence>MKASIILKDISKAYNGQPVLSNLSFTLTPGSVTAITSPSGSGKTTLLRILMGLTAPDSGSIENLSQYKKSAVFQEDRLCDNLTALANIQLTAQQASRADILKAMELFGLSGCEKRLTYELSGGMKRRIAILRALFADYDLLLLDEPFKGLDSETKEIVIAETRRHSLGKTVVFTTHDRHELEGMEIKQEIRTL</sequence>
<gene>
    <name evidence="5" type="ORF">ASU35_05790</name>
</gene>